<keyword evidence="3" id="KW-0067">ATP-binding</keyword>
<dbReference type="RefSeq" id="WP_261979329.1">
    <property type="nucleotide sequence ID" value="NZ_CP034882.1"/>
</dbReference>
<feature type="domain" description="Mur ligase C-terminal" evidence="4">
    <location>
        <begin position="38"/>
        <end position="158"/>
    </location>
</feature>
<dbReference type="Gene3D" id="3.90.190.20">
    <property type="entry name" value="Mur ligase, C-terminal domain"/>
    <property type="match status" value="1"/>
</dbReference>
<accession>A0AAJ5PUU1</accession>
<dbReference type="InterPro" id="IPR051046">
    <property type="entry name" value="MurCDEF_CellWall_CoF430Synth"/>
</dbReference>
<keyword evidence="1" id="KW-0436">Ligase</keyword>
<evidence type="ECO:0000313" key="5">
    <source>
        <dbReference type="EMBL" id="WAI19164.1"/>
    </source>
</evidence>
<organism evidence="5 6">
    <name type="scientific">Buchnera aphidicola</name>
    <name type="common">Brevicoryne brassicae</name>
    <dbReference type="NCBI Taxonomy" id="911343"/>
    <lineage>
        <taxon>Bacteria</taxon>
        <taxon>Pseudomonadati</taxon>
        <taxon>Pseudomonadota</taxon>
        <taxon>Gammaproteobacteria</taxon>
        <taxon>Enterobacterales</taxon>
        <taxon>Erwiniaceae</taxon>
        <taxon>Buchnera</taxon>
    </lineage>
</organism>
<evidence type="ECO:0000256" key="3">
    <source>
        <dbReference type="ARBA" id="ARBA00022840"/>
    </source>
</evidence>
<dbReference type="GO" id="GO:0016881">
    <property type="term" value="F:acid-amino acid ligase activity"/>
    <property type="evidence" value="ECO:0007669"/>
    <property type="project" value="InterPro"/>
</dbReference>
<name>A0AAJ5PUU1_9GAMM</name>
<evidence type="ECO:0000256" key="1">
    <source>
        <dbReference type="ARBA" id="ARBA00022598"/>
    </source>
</evidence>
<dbReference type="Pfam" id="PF02875">
    <property type="entry name" value="Mur_ligase_C"/>
    <property type="match status" value="1"/>
</dbReference>
<gene>
    <name evidence="5" type="ORF">OW720_01125</name>
</gene>
<dbReference type="Proteomes" id="UP001163440">
    <property type="component" value="Chromosome"/>
</dbReference>
<proteinExistence type="predicted"/>
<evidence type="ECO:0000259" key="4">
    <source>
        <dbReference type="Pfam" id="PF02875"/>
    </source>
</evidence>
<protein>
    <recommendedName>
        <fullName evidence="4">Mur ligase C-terminal domain-containing protein</fullName>
    </recommendedName>
</protein>
<reference evidence="5" key="1">
    <citation type="submission" date="2022-11" db="EMBL/GenBank/DDBJ databases">
        <title>The whole genome sequencing of pests is an important tool to study the evolution of the plant-insect interaction and insecticide resistance.</title>
        <authorList>
            <person name="Kananovich Y."/>
        </authorList>
    </citation>
    <scope>NUCLEOTIDE SEQUENCE</scope>
    <source>
        <strain evidence="5">BSU_Bre_2018</strain>
    </source>
</reference>
<keyword evidence="2" id="KW-0547">Nucleotide-binding</keyword>
<sequence>MGYQNISNVLAATALSFSLKIPLNKIKNGLLKTPILSGRLEPIKLKSHKILINDTYNANVSSMISAIKVLEKMPGYKILVAGDMSELGEKSIVYHKMIGNISNSSNIDEILTIGNMSKEISKTFNNGTHFSSKKQLNIYLKKCFFNKDKITILIKGSRNAKMEKIVDNLIKESKKNVNFIA</sequence>
<evidence type="ECO:0000256" key="2">
    <source>
        <dbReference type="ARBA" id="ARBA00022741"/>
    </source>
</evidence>
<dbReference type="PANTHER" id="PTHR43024">
    <property type="entry name" value="UDP-N-ACETYLMURAMOYL-TRIPEPTIDE--D-ALANYL-D-ALANINE LIGASE"/>
    <property type="match status" value="1"/>
</dbReference>
<dbReference type="SUPFAM" id="SSF53244">
    <property type="entry name" value="MurD-like peptide ligases, peptide-binding domain"/>
    <property type="match status" value="1"/>
</dbReference>
<evidence type="ECO:0000313" key="6">
    <source>
        <dbReference type="Proteomes" id="UP001163440"/>
    </source>
</evidence>
<dbReference type="AlphaFoldDB" id="A0AAJ5PUU1"/>
<dbReference type="EMBL" id="CP113406">
    <property type="protein sequence ID" value="WAI19164.1"/>
    <property type="molecule type" value="Genomic_DNA"/>
</dbReference>
<dbReference type="InterPro" id="IPR036615">
    <property type="entry name" value="Mur_ligase_C_dom_sf"/>
</dbReference>
<dbReference type="GO" id="GO:0005524">
    <property type="term" value="F:ATP binding"/>
    <property type="evidence" value="ECO:0007669"/>
    <property type="project" value="UniProtKB-KW"/>
</dbReference>
<dbReference type="PANTHER" id="PTHR43024:SF1">
    <property type="entry name" value="UDP-N-ACETYLMURAMOYL-TRIPEPTIDE--D-ALANYL-D-ALANINE LIGASE"/>
    <property type="match status" value="1"/>
</dbReference>
<dbReference type="InterPro" id="IPR004101">
    <property type="entry name" value="Mur_ligase_C"/>
</dbReference>